<dbReference type="Proteomes" id="UP000254124">
    <property type="component" value="Unassembled WGS sequence"/>
</dbReference>
<dbReference type="PANTHER" id="PTHR12526:SF630">
    <property type="entry name" value="GLYCOSYLTRANSFERASE"/>
    <property type="match status" value="1"/>
</dbReference>
<dbReference type="PANTHER" id="PTHR12526">
    <property type="entry name" value="GLYCOSYLTRANSFERASE"/>
    <property type="match status" value="1"/>
</dbReference>
<dbReference type="SUPFAM" id="SSF53756">
    <property type="entry name" value="UDP-Glycosyltransferase/glycogen phosphorylase"/>
    <property type="match status" value="1"/>
</dbReference>
<evidence type="ECO:0000259" key="1">
    <source>
        <dbReference type="Pfam" id="PF00534"/>
    </source>
</evidence>
<evidence type="ECO:0000313" key="4">
    <source>
        <dbReference type="Proteomes" id="UP000254124"/>
    </source>
</evidence>
<dbReference type="AlphaFoldDB" id="A0A379S0G8"/>
<dbReference type="EMBL" id="AAIVIG010000015">
    <property type="protein sequence ID" value="ECI4936462.1"/>
    <property type="molecule type" value="Genomic_DNA"/>
</dbReference>
<dbReference type="EMBL" id="UGWZ01000001">
    <property type="protein sequence ID" value="SUG14387.1"/>
    <property type="molecule type" value="Genomic_DNA"/>
</dbReference>
<keyword evidence="3" id="KW-0808">Transferase</keyword>
<evidence type="ECO:0000313" key="2">
    <source>
        <dbReference type="EMBL" id="ECI4936462.1"/>
    </source>
</evidence>
<sequence>MNIIHVIPKAKLGGVETAVFSSFHEILNHGYCFRIVSIESDDATYSKGNIDITSLNSSFFSPLGFLRFLKFMKDNKPDLVVFSLWKSALFGLVWQLFSYKRNKVKTAFIIHNTKFYHILDKIITKIAVKNFDAIYFDSHETKQVFEKQENIKGEVLSFITSKITPKQFSLDIRNINMVYIGRIHKSKNLKDSIRFVKKLNELGVCANFDMYGPDEGELADITSAIESFGLSSKIKYKGVLKYNEVDDVLKNYDVYLQLSLYEGMAMSVVTALQAGLIALVSAVGEIPNYIEDGVNGVLFDISCLDDDIYIEKIASDFQRLINENKLIKMHEIGKVTFANKPLYAEDYINKIIKHT</sequence>
<dbReference type="Proteomes" id="UP000839688">
    <property type="component" value="Unassembled WGS sequence"/>
</dbReference>
<reference evidence="2" key="2">
    <citation type="submission" date="2018-07" db="EMBL/GenBank/DDBJ databases">
        <authorList>
            <person name="Ashton P.M."/>
            <person name="Dallman T."/>
            <person name="Nair S."/>
            <person name="De Pinna E."/>
            <person name="Peters T."/>
            <person name="Grant K."/>
        </authorList>
    </citation>
    <scope>NUCLEOTIDE SEQUENCE [LARGE SCALE GENOMIC DNA]</scope>
    <source>
        <strain evidence="2">475813</strain>
    </source>
</reference>
<feature type="domain" description="Glycosyl transferase family 1" evidence="1">
    <location>
        <begin position="176"/>
        <end position="313"/>
    </location>
</feature>
<dbReference type="GO" id="GO:0016757">
    <property type="term" value="F:glycosyltransferase activity"/>
    <property type="evidence" value="ECO:0007669"/>
    <property type="project" value="UniProtKB-KW"/>
</dbReference>
<accession>A0A379S0G8</accession>
<dbReference type="GO" id="GO:1901135">
    <property type="term" value="P:carbohydrate derivative metabolic process"/>
    <property type="evidence" value="ECO:0007669"/>
    <property type="project" value="UniProtKB-ARBA"/>
</dbReference>
<protein>
    <submittedName>
        <fullName evidence="2">Glycosyltransferase family 1 protein</fullName>
    </submittedName>
    <submittedName>
        <fullName evidence="3">UDP-D-galactose:(Glucosyl)lipopolysaccharide-1,6-D-galactosyltransferase</fullName>
    </submittedName>
</protein>
<name>A0A379S0G8_SALER</name>
<proteinExistence type="predicted"/>
<dbReference type="InterPro" id="IPR001296">
    <property type="entry name" value="Glyco_trans_1"/>
</dbReference>
<keyword evidence="3" id="KW-0328">Glycosyltransferase</keyword>
<organism evidence="3 4">
    <name type="scientific">Salmonella enterica subsp. arizonae</name>
    <dbReference type="NCBI Taxonomy" id="59203"/>
    <lineage>
        <taxon>Bacteria</taxon>
        <taxon>Pseudomonadati</taxon>
        <taxon>Pseudomonadota</taxon>
        <taxon>Gammaproteobacteria</taxon>
        <taxon>Enterobacterales</taxon>
        <taxon>Enterobacteriaceae</taxon>
        <taxon>Salmonella</taxon>
    </lineage>
</organism>
<dbReference type="CDD" id="cd03801">
    <property type="entry name" value="GT4_PimA-like"/>
    <property type="match status" value="1"/>
</dbReference>
<dbReference type="Gene3D" id="3.40.50.2000">
    <property type="entry name" value="Glycogen Phosphorylase B"/>
    <property type="match status" value="2"/>
</dbReference>
<reference evidence="3 4" key="1">
    <citation type="submission" date="2018-06" db="EMBL/GenBank/DDBJ databases">
        <authorList>
            <consortium name="Pathogen Informatics"/>
            <person name="Doyle S."/>
        </authorList>
    </citation>
    <scope>NUCLEOTIDE SEQUENCE [LARGE SCALE GENOMIC DNA]</scope>
    <source>
        <strain evidence="3 4">NCTC7295</strain>
    </source>
</reference>
<dbReference type="Pfam" id="PF00534">
    <property type="entry name" value="Glycos_transf_1"/>
    <property type="match status" value="1"/>
</dbReference>
<evidence type="ECO:0000313" key="3">
    <source>
        <dbReference type="EMBL" id="SUG14387.1"/>
    </source>
</evidence>
<gene>
    <name evidence="2" type="ORF">DSQ81_11900</name>
    <name evidence="3" type="ORF">NCTC7295_02008</name>
</gene>